<keyword evidence="4" id="KW-1185">Reference proteome</keyword>
<accession>A0A1E5VMQ4</accession>
<dbReference type="OrthoDB" id="1919921at2759"/>
<dbReference type="PANTHER" id="PTHR36765">
    <property type="entry name" value="EXPRESSED PROTEIN"/>
    <property type="match status" value="1"/>
</dbReference>
<reference evidence="3 4" key="1">
    <citation type="submission" date="2016-09" db="EMBL/GenBank/DDBJ databases">
        <title>The draft genome of Dichanthelium oligosanthes: A C3 panicoid grass species.</title>
        <authorList>
            <person name="Studer A.J."/>
            <person name="Schnable J.C."/>
            <person name="Brutnell T.P."/>
        </authorList>
    </citation>
    <scope>NUCLEOTIDE SEQUENCE [LARGE SCALE GENOMIC DNA]</scope>
    <source>
        <strain evidence="4">cv. Kellogg 1175</strain>
        <tissue evidence="3">Leaf</tissue>
    </source>
</reference>
<comment type="caution">
    <text evidence="3">The sequence shown here is derived from an EMBL/GenBank/DDBJ whole genome shotgun (WGS) entry which is preliminary data.</text>
</comment>
<feature type="region of interest" description="Disordered" evidence="2">
    <location>
        <begin position="39"/>
        <end position="72"/>
    </location>
</feature>
<gene>
    <name evidence="3" type="ORF">BAE44_0012570</name>
</gene>
<evidence type="ECO:0000256" key="1">
    <source>
        <dbReference type="SAM" id="Coils"/>
    </source>
</evidence>
<protein>
    <submittedName>
        <fullName evidence="3">Uncharacterized protein</fullName>
    </submittedName>
</protein>
<dbReference type="PANTHER" id="PTHR36765:SF1">
    <property type="entry name" value="EXPRESSED PROTEIN"/>
    <property type="match status" value="1"/>
</dbReference>
<name>A0A1E5VMQ4_9POAL</name>
<proteinExistence type="predicted"/>
<dbReference type="AlphaFoldDB" id="A0A1E5VMQ4"/>
<sequence length="255" mass="27383">MGGGGGGGRPAASGSGSSSEDDGDAAWKAAIDSIAAVGFGVPSSNGVAKAAPGGSGEVDSDEELEQPHVGKPQAPRLKLYQLKVRNMLDDMLEKNLEIVKAPCLNLTDSTETGGGIKLFKKAPPGIKMDSLDKLHVQLKRPRLVPGEEVDEKSKKFRHMLRSVVVDGSNILVSAKKTSQRSLARLEAREAAAKEKAKREEERVQELKKVRGEKWLPSIARQMKVSFDMDMKKKLGSSEGNELMMCQINGAAYADL</sequence>
<evidence type="ECO:0000256" key="2">
    <source>
        <dbReference type="SAM" id="MobiDB-lite"/>
    </source>
</evidence>
<feature type="coiled-coil region" evidence="1">
    <location>
        <begin position="175"/>
        <end position="209"/>
    </location>
</feature>
<evidence type="ECO:0000313" key="3">
    <source>
        <dbReference type="EMBL" id="OEL26411.1"/>
    </source>
</evidence>
<dbReference type="STRING" id="888268.A0A1E5VMQ4"/>
<evidence type="ECO:0000313" key="4">
    <source>
        <dbReference type="Proteomes" id="UP000095767"/>
    </source>
</evidence>
<keyword evidence="1" id="KW-0175">Coiled coil</keyword>
<organism evidence="3 4">
    <name type="scientific">Dichanthelium oligosanthes</name>
    <dbReference type="NCBI Taxonomy" id="888268"/>
    <lineage>
        <taxon>Eukaryota</taxon>
        <taxon>Viridiplantae</taxon>
        <taxon>Streptophyta</taxon>
        <taxon>Embryophyta</taxon>
        <taxon>Tracheophyta</taxon>
        <taxon>Spermatophyta</taxon>
        <taxon>Magnoliopsida</taxon>
        <taxon>Liliopsida</taxon>
        <taxon>Poales</taxon>
        <taxon>Poaceae</taxon>
        <taxon>PACMAD clade</taxon>
        <taxon>Panicoideae</taxon>
        <taxon>Panicodae</taxon>
        <taxon>Paniceae</taxon>
        <taxon>Dichantheliinae</taxon>
        <taxon>Dichanthelium</taxon>
    </lineage>
</organism>
<dbReference type="Proteomes" id="UP000095767">
    <property type="component" value="Unassembled WGS sequence"/>
</dbReference>
<dbReference type="EMBL" id="LWDX02034658">
    <property type="protein sequence ID" value="OEL26411.1"/>
    <property type="molecule type" value="Genomic_DNA"/>
</dbReference>
<feature type="region of interest" description="Disordered" evidence="2">
    <location>
        <begin position="1"/>
        <end position="25"/>
    </location>
</feature>